<reference evidence="2" key="1">
    <citation type="journal article" date="2014" name="Front. Microbiol.">
        <title>High frequency of phylogenetically diverse reductive dehalogenase-homologous genes in deep subseafloor sedimentary metagenomes.</title>
        <authorList>
            <person name="Kawai M."/>
            <person name="Futagami T."/>
            <person name="Toyoda A."/>
            <person name="Takaki Y."/>
            <person name="Nishi S."/>
            <person name="Hori S."/>
            <person name="Arai W."/>
            <person name="Tsubouchi T."/>
            <person name="Morono Y."/>
            <person name="Uchiyama I."/>
            <person name="Ito T."/>
            <person name="Fujiyama A."/>
            <person name="Inagaki F."/>
            <person name="Takami H."/>
        </authorList>
    </citation>
    <scope>NUCLEOTIDE SEQUENCE</scope>
    <source>
        <strain evidence="2">Expedition CK06-06</strain>
    </source>
</reference>
<proteinExistence type="predicted"/>
<feature type="non-terminal residue" evidence="2">
    <location>
        <position position="1"/>
    </location>
</feature>
<keyword evidence="1" id="KW-0472">Membrane</keyword>
<keyword evidence="1" id="KW-1133">Transmembrane helix</keyword>
<sequence>IRPLVLNFLILDFYKTIFLVFLIINIKNY</sequence>
<evidence type="ECO:0000313" key="2">
    <source>
        <dbReference type="EMBL" id="GAH41803.1"/>
    </source>
</evidence>
<gene>
    <name evidence="2" type="ORF">S03H2_21022</name>
</gene>
<evidence type="ECO:0000256" key="1">
    <source>
        <dbReference type="SAM" id="Phobius"/>
    </source>
</evidence>
<feature type="transmembrane region" description="Helical" evidence="1">
    <location>
        <begin position="6"/>
        <end position="26"/>
    </location>
</feature>
<protein>
    <submittedName>
        <fullName evidence="2">Uncharacterized protein</fullName>
    </submittedName>
</protein>
<dbReference type="AlphaFoldDB" id="X1H903"/>
<organism evidence="2">
    <name type="scientific">marine sediment metagenome</name>
    <dbReference type="NCBI Taxonomy" id="412755"/>
    <lineage>
        <taxon>unclassified sequences</taxon>
        <taxon>metagenomes</taxon>
        <taxon>ecological metagenomes</taxon>
    </lineage>
</organism>
<dbReference type="EMBL" id="BARU01011148">
    <property type="protein sequence ID" value="GAH41803.1"/>
    <property type="molecule type" value="Genomic_DNA"/>
</dbReference>
<name>X1H903_9ZZZZ</name>
<accession>X1H903</accession>
<keyword evidence="1" id="KW-0812">Transmembrane</keyword>
<comment type="caution">
    <text evidence="2">The sequence shown here is derived from an EMBL/GenBank/DDBJ whole genome shotgun (WGS) entry which is preliminary data.</text>
</comment>